<feature type="domain" description="Phosphogluconate dehydrogenase NAD-binding putative C-terminal" evidence="1">
    <location>
        <begin position="205"/>
        <end position="274"/>
    </location>
</feature>
<dbReference type="SUPFAM" id="SSF51735">
    <property type="entry name" value="NAD(P)-binding Rossmann-fold domains"/>
    <property type="match status" value="1"/>
</dbReference>
<dbReference type="InterPro" id="IPR008927">
    <property type="entry name" value="6-PGluconate_DH-like_C_sf"/>
</dbReference>
<evidence type="ECO:0000313" key="2">
    <source>
        <dbReference type="EMBL" id="VUD71195.1"/>
    </source>
</evidence>
<dbReference type="Gene3D" id="3.40.50.720">
    <property type="entry name" value="NAD(P)-binding Rossmann-like Domain"/>
    <property type="match status" value="1"/>
</dbReference>
<evidence type="ECO:0000313" key="3">
    <source>
        <dbReference type="Proteomes" id="UP000410984"/>
    </source>
</evidence>
<dbReference type="EMBL" id="CABFPH010000018">
    <property type="protein sequence ID" value="VUD71195.1"/>
    <property type="molecule type" value="Genomic_DNA"/>
</dbReference>
<dbReference type="SUPFAM" id="SSF48179">
    <property type="entry name" value="6-phosphogluconate dehydrogenase C-terminal domain-like"/>
    <property type="match status" value="1"/>
</dbReference>
<keyword evidence="3" id="KW-1185">Reference proteome</keyword>
<dbReference type="InterPro" id="IPR015814">
    <property type="entry name" value="Pgluconate_DH_NAD-bd_C"/>
</dbReference>
<protein>
    <recommendedName>
        <fullName evidence="1">Phosphogluconate dehydrogenase NAD-binding putative C-terminal domain-containing protein</fullName>
    </recommendedName>
</protein>
<dbReference type="AlphaFoldDB" id="A0A509ECF8"/>
<reference evidence="2 3" key="1">
    <citation type="submission" date="2019-06" db="EMBL/GenBank/DDBJ databases">
        <authorList>
            <person name="Rodrigo-Torres L."/>
            <person name="Arahal R. D."/>
            <person name="Lucena T."/>
        </authorList>
    </citation>
    <scope>NUCLEOTIDE SEQUENCE [LARGE SCALE GENOMIC DNA]</scope>
    <source>
        <strain evidence="2 3">SB0023/3</strain>
    </source>
</reference>
<sequence length="309" mass="32613">MTLKEHTMADRTQFRLGLVGYGEIGSTLGAGLRGAGLEAIACYDKYAFDGPYADLIQARAKEAGVALVRSNADLAEAADLIVSVTPGASSLESADAFAPVLTARHTFLDFASATPKIKQGVAGKLEATGALLGDGSIEGTPLHGYSMRMLSSGPAGERVRDLLVPWGMQIEFTGPVLGTASGIKIIRSVLIKGIEALTDEMLLAARHYGIDEVVLASASKTLARPWMDTVQSLTPSGAIHAKRRAEELEMSADAVADAGVEPIMARAVAQRLRWKESLGLKDHFKGVVPRTYQEAVDAMVLKAGLKPVA</sequence>
<gene>
    <name evidence="2" type="ORF">MET9862_01772</name>
</gene>
<dbReference type="Pfam" id="PF09130">
    <property type="entry name" value="DUF1932"/>
    <property type="match status" value="1"/>
</dbReference>
<dbReference type="InterPro" id="IPR036291">
    <property type="entry name" value="NAD(P)-bd_dom_sf"/>
</dbReference>
<evidence type="ECO:0000259" key="1">
    <source>
        <dbReference type="Pfam" id="PF09130"/>
    </source>
</evidence>
<organism evidence="2 3">
    <name type="scientific">Methylobacterium symbioticum</name>
    <dbReference type="NCBI Taxonomy" id="2584084"/>
    <lineage>
        <taxon>Bacteria</taxon>
        <taxon>Pseudomonadati</taxon>
        <taxon>Pseudomonadota</taxon>
        <taxon>Alphaproteobacteria</taxon>
        <taxon>Hyphomicrobiales</taxon>
        <taxon>Methylobacteriaceae</taxon>
        <taxon>Methylobacterium</taxon>
    </lineage>
</organism>
<name>A0A509ECF8_9HYPH</name>
<dbReference type="Gene3D" id="1.10.1040.10">
    <property type="entry name" value="N-(1-d-carboxylethyl)-l-norvaline Dehydrogenase, domain 2"/>
    <property type="match status" value="1"/>
</dbReference>
<proteinExistence type="predicted"/>
<dbReference type="InterPro" id="IPR013328">
    <property type="entry name" value="6PGD_dom2"/>
</dbReference>
<dbReference type="Proteomes" id="UP000410984">
    <property type="component" value="Unassembled WGS sequence"/>
</dbReference>
<accession>A0A509ECF8</accession>